<dbReference type="CDD" id="cd00047">
    <property type="entry name" value="PTPc"/>
    <property type="match status" value="1"/>
</dbReference>
<feature type="domain" description="Tyrosine specific protein phosphatases" evidence="9">
    <location>
        <begin position="736"/>
        <end position="811"/>
    </location>
</feature>
<name>A0A8B8AMW2_CRAVI</name>
<evidence type="ECO:0000256" key="3">
    <source>
        <dbReference type="ARBA" id="ARBA00022801"/>
    </source>
</evidence>
<dbReference type="RefSeq" id="XP_022292872.1">
    <property type="nucleotide sequence ID" value="XM_022437164.1"/>
</dbReference>
<feature type="compositionally biased region" description="Basic and acidic residues" evidence="6">
    <location>
        <begin position="452"/>
        <end position="464"/>
    </location>
</feature>
<dbReference type="PRINTS" id="PR00700">
    <property type="entry name" value="PRTYPHPHTASE"/>
</dbReference>
<dbReference type="GO" id="GO:0004725">
    <property type="term" value="F:protein tyrosine phosphatase activity"/>
    <property type="evidence" value="ECO:0007669"/>
    <property type="project" value="UniProtKB-EC"/>
</dbReference>
<dbReference type="Proteomes" id="UP000694844">
    <property type="component" value="Chromosome 7"/>
</dbReference>
<evidence type="ECO:0000256" key="1">
    <source>
        <dbReference type="ARBA" id="ARBA00009580"/>
    </source>
</evidence>
<comment type="catalytic activity">
    <reaction evidence="5">
        <text>O-phospho-L-tyrosyl-[protein] + H2O = L-tyrosyl-[protein] + phosphate</text>
        <dbReference type="Rhea" id="RHEA:10684"/>
        <dbReference type="Rhea" id="RHEA-COMP:10136"/>
        <dbReference type="Rhea" id="RHEA-COMP:20101"/>
        <dbReference type="ChEBI" id="CHEBI:15377"/>
        <dbReference type="ChEBI" id="CHEBI:43474"/>
        <dbReference type="ChEBI" id="CHEBI:46858"/>
        <dbReference type="ChEBI" id="CHEBI:61978"/>
        <dbReference type="EC" id="3.1.3.48"/>
    </reaction>
</comment>
<dbReference type="PANTHER" id="PTHR19134">
    <property type="entry name" value="RECEPTOR-TYPE TYROSINE-PROTEIN PHOSPHATASE"/>
    <property type="match status" value="1"/>
</dbReference>
<dbReference type="InterPro" id="IPR008979">
    <property type="entry name" value="Galactose-bd-like_sf"/>
</dbReference>
<dbReference type="PROSITE" id="PS50055">
    <property type="entry name" value="TYR_PHOSPHATASE_PTP"/>
    <property type="match status" value="2"/>
</dbReference>
<feature type="transmembrane region" description="Helical" evidence="7">
    <location>
        <begin position="417"/>
        <end position="439"/>
    </location>
</feature>
<keyword evidence="7" id="KW-1133">Transmembrane helix</keyword>
<dbReference type="GeneID" id="111103722"/>
<evidence type="ECO:0000259" key="9">
    <source>
        <dbReference type="PROSITE" id="PS50056"/>
    </source>
</evidence>
<dbReference type="PROSITE" id="PS00383">
    <property type="entry name" value="TYR_PHOSPHATASE_1"/>
    <property type="match status" value="1"/>
</dbReference>
<organism evidence="10 11">
    <name type="scientific">Crassostrea virginica</name>
    <name type="common">Eastern oyster</name>
    <dbReference type="NCBI Taxonomy" id="6565"/>
    <lineage>
        <taxon>Eukaryota</taxon>
        <taxon>Metazoa</taxon>
        <taxon>Spiralia</taxon>
        <taxon>Lophotrochozoa</taxon>
        <taxon>Mollusca</taxon>
        <taxon>Bivalvia</taxon>
        <taxon>Autobranchia</taxon>
        <taxon>Pteriomorphia</taxon>
        <taxon>Ostreida</taxon>
        <taxon>Ostreoidea</taxon>
        <taxon>Ostreidae</taxon>
        <taxon>Crassostrea</taxon>
    </lineage>
</organism>
<feature type="domain" description="Tyrosine-protein phosphatase" evidence="8">
    <location>
        <begin position="851"/>
        <end position="1104"/>
    </location>
</feature>
<dbReference type="SUPFAM" id="SSF49785">
    <property type="entry name" value="Galactose-binding domain-like"/>
    <property type="match status" value="1"/>
</dbReference>
<dbReference type="FunFam" id="3.90.190.10:FF:000102">
    <property type="entry name" value="Receptor-type tyrosine-protein phosphatase"/>
    <property type="match status" value="1"/>
</dbReference>
<evidence type="ECO:0000313" key="11">
    <source>
        <dbReference type="RefSeq" id="XP_022292872.1"/>
    </source>
</evidence>
<dbReference type="PROSITE" id="PS50056">
    <property type="entry name" value="TYR_PHOSPHATASE_2"/>
    <property type="match status" value="1"/>
</dbReference>
<evidence type="ECO:0000313" key="10">
    <source>
        <dbReference type="Proteomes" id="UP000694844"/>
    </source>
</evidence>
<keyword evidence="7" id="KW-0812">Transmembrane</keyword>
<dbReference type="Gene3D" id="3.90.190.10">
    <property type="entry name" value="Protein tyrosine phosphatase superfamily"/>
    <property type="match status" value="2"/>
</dbReference>
<evidence type="ECO:0000256" key="7">
    <source>
        <dbReference type="SAM" id="Phobius"/>
    </source>
</evidence>
<reference evidence="11" key="1">
    <citation type="submission" date="2025-08" db="UniProtKB">
        <authorList>
            <consortium name="RefSeq"/>
        </authorList>
    </citation>
    <scope>IDENTIFICATION</scope>
    <source>
        <tissue evidence="11">Whole sample</tissue>
    </source>
</reference>
<keyword evidence="4" id="KW-0904">Protein phosphatase</keyword>
<keyword evidence="7" id="KW-0472">Membrane</keyword>
<dbReference type="InterPro" id="IPR029021">
    <property type="entry name" value="Prot-tyrosine_phosphatase-like"/>
</dbReference>
<dbReference type="AlphaFoldDB" id="A0A8B8AMW2"/>
<evidence type="ECO:0000256" key="5">
    <source>
        <dbReference type="ARBA" id="ARBA00051722"/>
    </source>
</evidence>
<proteinExistence type="inferred from homology"/>
<dbReference type="InterPro" id="IPR000242">
    <property type="entry name" value="PTP_cat"/>
</dbReference>
<keyword evidence="3" id="KW-0378">Hydrolase</keyword>
<dbReference type="PANTHER" id="PTHR19134:SF562">
    <property type="entry name" value="PROTEIN-TYROSINE-PHOSPHATASE"/>
    <property type="match status" value="1"/>
</dbReference>
<dbReference type="SMART" id="SM00194">
    <property type="entry name" value="PTPc"/>
    <property type="match status" value="2"/>
</dbReference>
<dbReference type="EC" id="3.1.3.48" evidence="2"/>
<evidence type="ECO:0000259" key="8">
    <source>
        <dbReference type="PROSITE" id="PS50055"/>
    </source>
</evidence>
<evidence type="ECO:0000256" key="2">
    <source>
        <dbReference type="ARBA" id="ARBA00013064"/>
    </source>
</evidence>
<dbReference type="Pfam" id="PF00102">
    <property type="entry name" value="Y_phosphatase"/>
    <property type="match status" value="2"/>
</dbReference>
<dbReference type="InterPro" id="IPR003595">
    <property type="entry name" value="Tyr_Pase_cat"/>
</dbReference>
<gene>
    <name evidence="11" type="primary">LOC111103722</name>
</gene>
<dbReference type="InterPro" id="IPR016130">
    <property type="entry name" value="Tyr_Pase_AS"/>
</dbReference>
<dbReference type="InterPro" id="IPR050348">
    <property type="entry name" value="Protein-Tyr_Phosphatase"/>
</dbReference>
<dbReference type="SUPFAM" id="SSF52799">
    <property type="entry name" value="(Phosphotyrosine protein) phosphatases II"/>
    <property type="match status" value="2"/>
</dbReference>
<dbReference type="SMART" id="SM00404">
    <property type="entry name" value="PTPc_motif"/>
    <property type="match status" value="2"/>
</dbReference>
<protein>
    <recommendedName>
        <fullName evidence="2">protein-tyrosine-phosphatase</fullName>
        <ecNumber evidence="2">3.1.3.48</ecNumber>
    </recommendedName>
</protein>
<evidence type="ECO:0000256" key="4">
    <source>
        <dbReference type="ARBA" id="ARBA00022912"/>
    </source>
</evidence>
<sequence>MVRAFVFYFIFGDYLCQYGARAYENLALGKSAWQLNPINDDYKHSANNVVDGRKSDLSELGGECTASSSSRTTAMWWVDLGTLQSIHHIIIQYATGNQVWDEENYQSKYFLGYSVYVSPTKNKEDGVLCFRDTNYTRSTIPNPVNISCPYPGRYVIYYNNRTHKPFPDGYSEYAYNDLCEVEVYGCHELKHYGTNCSIPCPRNCLYGVCDIMKGDCPGCVAGHKGRKCNEKCDEHQYGLMCNQTCGSCYGGRQCDHVNGSCTDGCEAGLSGENCDEECLPGFYGINCQNKCSVNCGVLERCDGKTGECDNGCQKGWLQPNCVTKCHSGTYGQNCTQSCGKCVAKQPCHYVTGACMNGCERGYQGMQCKTECYWGTYGYNCNETCERICSTGNDTCDAFTGFCPAVQGSVEDIENKSALIAGLLSSVLVIVAVIVFVVLIKRKRMRMQMQQNNEKEINGQETREKASKRRTGISNNSGFSNMPGNLASFADERTLIPKPECNKMPGSKEMPRNLLNAKKYDVTDDENDEEGVENPYGNVYINEEATSDIPISELSNIIEEKRKKEDEGFKKEYTMLPYGEQFLCDVGKRQENLPKNRYKTIFPYDHSRVVLRGTSDDYINANYINGTDKENEYIASQGPKQSTLTDFWAMIWQKNVTQIVMLTNLKEGVKVKCTQYWPENMKARVHGDFVIKNTEEKEYAFYVIRKLTVSLKEQKKPRVVTQYHYTTWPDHGTPDPLSLVVFHSHVLRTGTNQKKAPVVVHCSAGIGRTGTYIALDALYKGGKTTGKINVAEYVKVMRSNRMNMVQTYEQYMVIFLALNEKFKADVKPQSLSAFTENVESLIGDVPANQTVIRKQFEKLLQIRPEYSGGAYKNAIPHASNPNDTVLPLDKFCLYLTSSVGKRGSYISAISVSSFLKNNAFIVSQYPTPEDAVDFLRLLTDHESDTVICLNPLHEIKSSKSWFPSRESFKSVVLFTVQNESESENDTDVKTTNIKIVNEENQSHPVVVIEPKGPLRSDTDAQDTSCLRNLVSYALNISTESPLTILSKDGASLCGVFCAVFNCIQQINMDESVDVFTTVRQLQTRRPEFCSTQDEFLLVYKTVRDYVETTSENVYFNQ</sequence>
<dbReference type="OrthoDB" id="6022401at2759"/>
<comment type="similarity">
    <text evidence="1">Belongs to the protein-tyrosine phosphatase family.</text>
</comment>
<feature type="region of interest" description="Disordered" evidence="6">
    <location>
        <begin position="451"/>
        <end position="485"/>
    </location>
</feature>
<evidence type="ECO:0000256" key="6">
    <source>
        <dbReference type="SAM" id="MobiDB-lite"/>
    </source>
</evidence>
<keyword evidence="10" id="KW-1185">Reference proteome</keyword>
<dbReference type="KEGG" id="cvn:111103722"/>
<dbReference type="Gene3D" id="2.60.120.260">
    <property type="entry name" value="Galactose-binding domain-like"/>
    <property type="match status" value="1"/>
</dbReference>
<feature type="domain" description="Tyrosine-protein phosphatase" evidence="8">
    <location>
        <begin position="568"/>
        <end position="820"/>
    </location>
</feature>
<accession>A0A8B8AMW2</accession>
<dbReference type="InterPro" id="IPR000387">
    <property type="entry name" value="Tyr_Pase_dom"/>
</dbReference>
<feature type="compositionally biased region" description="Polar residues" evidence="6">
    <location>
        <begin position="471"/>
        <end position="482"/>
    </location>
</feature>
<dbReference type="Gene3D" id="2.170.300.10">
    <property type="entry name" value="Tie2 ligand-binding domain superfamily"/>
    <property type="match status" value="1"/>
</dbReference>